<evidence type="ECO:0000313" key="1">
    <source>
        <dbReference type="EMBL" id="MBB5128153.1"/>
    </source>
</evidence>
<reference evidence="1 2" key="1">
    <citation type="submission" date="2020-08" db="EMBL/GenBank/DDBJ databases">
        <title>Genomic Encyclopedia of Type Strains, Phase III (KMG-III): the genomes of soil and plant-associated and newly described type strains.</title>
        <authorList>
            <person name="Whitman W."/>
        </authorList>
    </citation>
    <scope>NUCLEOTIDE SEQUENCE [LARGE SCALE GENOMIC DNA]</scope>
    <source>
        <strain evidence="1 2">CECT 3226</strain>
    </source>
</reference>
<keyword evidence="2" id="KW-1185">Reference proteome</keyword>
<sequence length="131" mass="14517">MNRPALPDANTVRAAMDTVLADAAAHGRRPTLTAVERRLGLAHATFYRHYGDLITRYFQPRIPRPAAAVGDSTAEADETAALTVRRLRQENTELRRTVEVYAEMIRQLAIENDALRQPSAVVRSLPLQGNA</sequence>
<name>A0A7W8BSV8_9ACTN</name>
<protein>
    <submittedName>
        <fullName evidence="1">AcrR family transcriptional regulator</fullName>
    </submittedName>
</protein>
<comment type="caution">
    <text evidence="1">The sequence shown here is derived from an EMBL/GenBank/DDBJ whole genome shotgun (WGS) entry which is preliminary data.</text>
</comment>
<gene>
    <name evidence="1" type="ORF">FHS32_004928</name>
</gene>
<dbReference type="EMBL" id="JACHJE010000012">
    <property type="protein sequence ID" value="MBB5128153.1"/>
    <property type="molecule type" value="Genomic_DNA"/>
</dbReference>
<accession>A0A7W8BSV8</accession>
<proteinExistence type="predicted"/>
<evidence type="ECO:0000313" key="2">
    <source>
        <dbReference type="Proteomes" id="UP000568022"/>
    </source>
</evidence>
<organism evidence="1 2">
    <name type="scientific">Streptomyces griseoloalbus</name>
    <dbReference type="NCBI Taxonomy" id="67303"/>
    <lineage>
        <taxon>Bacteria</taxon>
        <taxon>Bacillati</taxon>
        <taxon>Actinomycetota</taxon>
        <taxon>Actinomycetes</taxon>
        <taxon>Kitasatosporales</taxon>
        <taxon>Streptomycetaceae</taxon>
        <taxon>Streptomyces</taxon>
    </lineage>
</organism>
<dbReference type="AlphaFoldDB" id="A0A7W8BSV8"/>
<dbReference type="Proteomes" id="UP000568022">
    <property type="component" value="Unassembled WGS sequence"/>
</dbReference>